<dbReference type="KEGG" id="nev:NTE_02782"/>
<dbReference type="EMBL" id="CP007174">
    <property type="protein sequence ID" value="AIF84823.1"/>
    <property type="molecule type" value="Genomic_DNA"/>
</dbReference>
<proteinExistence type="predicted"/>
<dbReference type="STRING" id="1459636.NTE_02782"/>
<reference evidence="1 2" key="1">
    <citation type="journal article" date="2014" name="PLoS ONE">
        <title>Genome Sequence of Candidatus Nitrososphaera evergladensis from Group I.1b Enriched from Everglades Soil Reveals Novel Genomic Features of the Ammonia-Oxidizing Archaea.</title>
        <authorList>
            <person name="Zhalnina K.V."/>
            <person name="Dias R."/>
            <person name="Leonard M.T."/>
            <person name="Dorr de Quadros P."/>
            <person name="Camargo F.A."/>
            <person name="Drew J.C."/>
            <person name="Farmerie W.G."/>
            <person name="Daroub S.H."/>
            <person name="Triplett E.W."/>
        </authorList>
    </citation>
    <scope>NUCLEOTIDE SEQUENCE [LARGE SCALE GENOMIC DNA]</scope>
    <source>
        <strain evidence="1 2">SR1</strain>
    </source>
</reference>
<dbReference type="Proteomes" id="UP000028194">
    <property type="component" value="Chromosome"/>
</dbReference>
<evidence type="ECO:0008006" key="3">
    <source>
        <dbReference type="Google" id="ProtNLM"/>
    </source>
</evidence>
<accession>A0A075MUM5</accession>
<name>A0A075MUM5_9ARCH</name>
<gene>
    <name evidence="1" type="ORF">NTE_02782</name>
</gene>
<sequence>MNESSLLSKFFPYPVVLPDLDELCKKVFAVDPAIRFAGVIDKMGRLVAGGMRTGLSPLESVRDMDKLYIEFALRNAMRKEFNADFGKTIFTFSERERIKLATFPLQDDDNLLLVSIEKDKPHDKIISGILAVVR</sequence>
<evidence type="ECO:0000313" key="2">
    <source>
        <dbReference type="Proteomes" id="UP000028194"/>
    </source>
</evidence>
<organism evidence="1 2">
    <name type="scientific">Candidatus Nitrososphaera evergladensis SR1</name>
    <dbReference type="NCBI Taxonomy" id="1459636"/>
    <lineage>
        <taxon>Archaea</taxon>
        <taxon>Nitrososphaerota</taxon>
        <taxon>Nitrososphaeria</taxon>
        <taxon>Nitrososphaerales</taxon>
        <taxon>Nitrososphaeraceae</taxon>
        <taxon>Nitrososphaera</taxon>
    </lineage>
</organism>
<dbReference type="AlphaFoldDB" id="A0A075MUM5"/>
<dbReference type="InterPro" id="IPR046600">
    <property type="entry name" value="DUF6659"/>
</dbReference>
<protein>
    <recommendedName>
        <fullName evidence="3">Roadblock/LAMTOR2 domain-containing protein</fullName>
    </recommendedName>
</protein>
<evidence type="ECO:0000313" key="1">
    <source>
        <dbReference type="EMBL" id="AIF84823.1"/>
    </source>
</evidence>
<dbReference type="HOGENOM" id="CLU_128582_0_1_2"/>
<keyword evidence="2" id="KW-1185">Reference proteome</keyword>
<dbReference type="Pfam" id="PF20364">
    <property type="entry name" value="DUF6659"/>
    <property type="match status" value="1"/>
</dbReference>
<dbReference type="eggNOG" id="arCOG08684">
    <property type="taxonomic scope" value="Archaea"/>
</dbReference>